<comment type="caution">
    <text evidence="2">The sequence shown here is derived from an EMBL/GenBank/DDBJ whole genome shotgun (WGS) entry which is preliminary data.</text>
</comment>
<dbReference type="EMBL" id="FCNZ02000113">
    <property type="protein sequence ID" value="SAL81296.1"/>
    <property type="molecule type" value="Genomic_DNA"/>
</dbReference>
<protein>
    <recommendedName>
        <fullName evidence="4">Cyclase dehydrase</fullName>
    </recommendedName>
</protein>
<evidence type="ECO:0000313" key="2">
    <source>
        <dbReference type="EMBL" id="SAL81296.1"/>
    </source>
</evidence>
<feature type="region of interest" description="Disordered" evidence="1">
    <location>
        <begin position="1"/>
        <end position="21"/>
    </location>
</feature>
<reference evidence="2" key="1">
    <citation type="submission" date="2016-01" db="EMBL/GenBank/DDBJ databases">
        <authorList>
            <person name="Peeters Charlotte."/>
        </authorList>
    </citation>
    <scope>NUCLEOTIDE SEQUENCE</scope>
    <source>
        <strain evidence="2">LMG 22936</strain>
    </source>
</reference>
<accession>A0A158KJH2</accession>
<organism evidence="2 3">
    <name type="scientific">Caballeronia telluris</name>
    <dbReference type="NCBI Taxonomy" id="326475"/>
    <lineage>
        <taxon>Bacteria</taxon>
        <taxon>Pseudomonadati</taxon>
        <taxon>Pseudomonadota</taxon>
        <taxon>Betaproteobacteria</taxon>
        <taxon>Burkholderiales</taxon>
        <taxon>Burkholderiaceae</taxon>
        <taxon>Caballeronia</taxon>
    </lineage>
</organism>
<dbReference type="Proteomes" id="UP000054717">
    <property type="component" value="Unassembled WGS sequence"/>
</dbReference>
<sequence>MDKALHLGSDSGESNSGGGTLRPETVARGLGWFSIALGLAELVAPRAMSRITGVDDTTALMRLYGLRELACGIGILTSRDATPFLWARVGGDVLDLGTLAVQSNKSSAADRARALRAAVNVMGVTALDVYAARGSSREQVEARPAPVRDYSARSGFPAAPDTMRGVARKDFETPRDMRAPDALLPYTRGAGQGGAAANA</sequence>
<feature type="compositionally biased region" description="Basic and acidic residues" evidence="1">
    <location>
        <begin position="167"/>
        <end position="179"/>
    </location>
</feature>
<feature type="region of interest" description="Disordered" evidence="1">
    <location>
        <begin position="138"/>
        <end position="199"/>
    </location>
</feature>
<proteinExistence type="predicted"/>
<dbReference type="RefSeq" id="WP_235021358.1">
    <property type="nucleotide sequence ID" value="NZ_FCNZ02000113.1"/>
</dbReference>
<feature type="compositionally biased region" description="Gly residues" evidence="1">
    <location>
        <begin position="190"/>
        <end position="199"/>
    </location>
</feature>
<name>A0A158KJH2_9BURK</name>
<keyword evidence="3" id="KW-1185">Reference proteome</keyword>
<dbReference type="AlphaFoldDB" id="A0A158KJH2"/>
<gene>
    <name evidence="2" type="ORF">AWB66_06405</name>
</gene>
<dbReference type="STRING" id="326475.AWB66_06405"/>
<evidence type="ECO:0000313" key="3">
    <source>
        <dbReference type="Proteomes" id="UP000054717"/>
    </source>
</evidence>
<evidence type="ECO:0000256" key="1">
    <source>
        <dbReference type="SAM" id="MobiDB-lite"/>
    </source>
</evidence>
<evidence type="ECO:0008006" key="4">
    <source>
        <dbReference type="Google" id="ProtNLM"/>
    </source>
</evidence>